<dbReference type="RefSeq" id="WP_018022920.1">
    <property type="nucleotide sequence ID" value="NZ_AQUX01000015.1"/>
</dbReference>
<protein>
    <submittedName>
        <fullName evidence="1">Uncharacterized protein</fullName>
    </submittedName>
</protein>
<name>A0A097ID54_9CORY</name>
<sequence length="304" mass="33145">MTSHSEPARVIDLGDARARRAAAGRVDRTVVLQVSNVRADGETHRHIGVTDSLQLRDLRDVLLVSFGIDEEGARAPWHFCLPGTDADTALDPDEPLHRYLGASGDSLIFHLGLWQFTVVSSFSWPRDRGTPWALCVGGSGRFGEARFDIAAINAALTGTDTTQEVLSHAAAPVTSLIERSRISDLVPLLQALDLSREPELSPEVRRRMRDLPVEEEPAQVDAFWALALGLAALSDDETADAVAETVMEALGWVEDDGSPISGRSARELCRDSLSVLEELRMYGPEALGPLDRLEFFRGLLRADG</sequence>
<accession>A0A097ID54</accession>
<evidence type="ECO:0000313" key="1">
    <source>
        <dbReference type="EMBL" id="AIT60062.1"/>
    </source>
</evidence>
<keyword evidence="2" id="KW-1185">Reference proteome</keyword>
<dbReference type="AlphaFoldDB" id="A0A097ID54"/>
<dbReference type="Proteomes" id="UP000029914">
    <property type="component" value="Chromosome"/>
</dbReference>
<gene>
    <name evidence="1" type="ORF">CDOO_01175</name>
</gene>
<reference evidence="1 2" key="1">
    <citation type="submission" date="2013-09" db="EMBL/GenBank/DDBJ databases">
        <title>Complete genome sequence of Corynebacterium doosanense CAU 212(T) (=DSM 45436(T)), isolated from activated sludge.</title>
        <authorList>
            <person name="Schaffert L."/>
            <person name="Albersmeier A."/>
            <person name="Kalinowski J."/>
            <person name="Ruckert C."/>
        </authorList>
    </citation>
    <scope>NUCLEOTIDE SEQUENCE [LARGE SCALE GENOMIC DNA]</scope>
    <source>
        <strain evidence="1 2">CAU 212</strain>
    </source>
</reference>
<dbReference type="KEGG" id="cdo:CDOO_01175"/>
<dbReference type="eggNOG" id="ENOG5031I3T">
    <property type="taxonomic scope" value="Bacteria"/>
</dbReference>
<dbReference type="STRING" id="558173.CDOO_01175"/>
<proteinExistence type="predicted"/>
<dbReference type="OrthoDB" id="4426135at2"/>
<dbReference type="EMBL" id="CP006764">
    <property type="protein sequence ID" value="AIT60062.1"/>
    <property type="molecule type" value="Genomic_DNA"/>
</dbReference>
<evidence type="ECO:0000313" key="2">
    <source>
        <dbReference type="Proteomes" id="UP000029914"/>
    </source>
</evidence>
<dbReference type="HOGENOM" id="CLU_078731_0_0_11"/>
<organism evidence="1 2">
    <name type="scientific">Corynebacterium doosanense CAU 212 = DSM 45436</name>
    <dbReference type="NCBI Taxonomy" id="558173"/>
    <lineage>
        <taxon>Bacteria</taxon>
        <taxon>Bacillati</taxon>
        <taxon>Actinomycetota</taxon>
        <taxon>Actinomycetes</taxon>
        <taxon>Mycobacteriales</taxon>
        <taxon>Corynebacteriaceae</taxon>
        <taxon>Corynebacterium</taxon>
    </lineage>
</organism>